<accession>A0ACB8U8X0</accession>
<keyword evidence="2" id="KW-1185">Reference proteome</keyword>
<evidence type="ECO:0000313" key="1">
    <source>
        <dbReference type="EMBL" id="KAI0090768.1"/>
    </source>
</evidence>
<gene>
    <name evidence="1" type="ORF">BDY19DRAFT_734300</name>
</gene>
<protein>
    <submittedName>
        <fullName evidence="1">Uncharacterized protein</fullName>
    </submittedName>
</protein>
<dbReference type="Proteomes" id="UP001055072">
    <property type="component" value="Unassembled WGS sequence"/>
</dbReference>
<name>A0ACB8U8X0_9APHY</name>
<dbReference type="EMBL" id="MU274907">
    <property type="protein sequence ID" value="KAI0090768.1"/>
    <property type="molecule type" value="Genomic_DNA"/>
</dbReference>
<sequence>MNPTNLKGSLPPPKPGTHLVQPQEITQRENAPPHLGLRRRLLVWVIHFATSLYQTFILLGLHWSYLRNLASPSSYSSENRSTVPLQSTPSSSAPEVELAGPWGRKCSSLVKSFRRKYAPVVANGSALYHVTTSIRSSDSSQGSIASTIGIISVIISANSVILSTFFLHYAPALGMGDCPDSIPKPSERAHSDVIIDRRTQAAMLMSIPSASTFWALSSLVVYHSSGFALSQLTSNIMGNPMDKTMLPWWSTTLIYTTILLCLVHFFGIVVWLGHLEGLIDGATSTNTTLPLPCTTAGRRTSAQTSFEPPPLQKGVPLTSKLTAAGPQSSNAELDGPEAALANIPSHDSVTAFFANELTLCEQSDNTVRRSRKDAISPGRYPRTPSASPSRTRKHQKKRATGGRSNESQERAIEAPQVIRCTSSSGQNPSMLFSMRSC</sequence>
<comment type="caution">
    <text evidence="1">The sequence shown here is derived from an EMBL/GenBank/DDBJ whole genome shotgun (WGS) entry which is preliminary data.</text>
</comment>
<evidence type="ECO:0000313" key="2">
    <source>
        <dbReference type="Proteomes" id="UP001055072"/>
    </source>
</evidence>
<reference evidence="1" key="1">
    <citation type="journal article" date="2021" name="Environ. Microbiol.">
        <title>Gene family expansions and transcriptome signatures uncover fungal adaptations to wood decay.</title>
        <authorList>
            <person name="Hage H."/>
            <person name="Miyauchi S."/>
            <person name="Viragh M."/>
            <person name="Drula E."/>
            <person name="Min B."/>
            <person name="Chaduli D."/>
            <person name="Navarro D."/>
            <person name="Favel A."/>
            <person name="Norest M."/>
            <person name="Lesage-Meessen L."/>
            <person name="Balint B."/>
            <person name="Merenyi Z."/>
            <person name="de Eugenio L."/>
            <person name="Morin E."/>
            <person name="Martinez A.T."/>
            <person name="Baldrian P."/>
            <person name="Stursova M."/>
            <person name="Martinez M.J."/>
            <person name="Novotny C."/>
            <person name="Magnuson J.K."/>
            <person name="Spatafora J.W."/>
            <person name="Maurice S."/>
            <person name="Pangilinan J."/>
            <person name="Andreopoulos W."/>
            <person name="LaButti K."/>
            <person name="Hundley H."/>
            <person name="Na H."/>
            <person name="Kuo A."/>
            <person name="Barry K."/>
            <person name="Lipzen A."/>
            <person name="Henrissat B."/>
            <person name="Riley R."/>
            <person name="Ahrendt S."/>
            <person name="Nagy L.G."/>
            <person name="Grigoriev I.V."/>
            <person name="Martin F."/>
            <person name="Rosso M.N."/>
        </authorList>
    </citation>
    <scope>NUCLEOTIDE SEQUENCE</scope>
    <source>
        <strain evidence="1">CBS 384.51</strain>
    </source>
</reference>
<organism evidence="1 2">
    <name type="scientific">Irpex rosettiformis</name>
    <dbReference type="NCBI Taxonomy" id="378272"/>
    <lineage>
        <taxon>Eukaryota</taxon>
        <taxon>Fungi</taxon>
        <taxon>Dikarya</taxon>
        <taxon>Basidiomycota</taxon>
        <taxon>Agaricomycotina</taxon>
        <taxon>Agaricomycetes</taxon>
        <taxon>Polyporales</taxon>
        <taxon>Irpicaceae</taxon>
        <taxon>Irpex</taxon>
    </lineage>
</organism>
<proteinExistence type="predicted"/>